<dbReference type="Proteomes" id="UP000663827">
    <property type="component" value="Unassembled WGS sequence"/>
</dbReference>
<feature type="signal peptide" evidence="1">
    <location>
        <begin position="1"/>
        <end position="26"/>
    </location>
</feature>
<comment type="caution">
    <text evidence="2">The sequence shown here is derived from an EMBL/GenBank/DDBJ whole genome shotgun (WGS) entry which is preliminary data.</text>
</comment>
<dbReference type="GO" id="GO:0008237">
    <property type="term" value="F:metallopeptidase activity"/>
    <property type="evidence" value="ECO:0007669"/>
    <property type="project" value="InterPro"/>
</dbReference>
<dbReference type="Gene3D" id="3.40.390.10">
    <property type="entry name" value="Collagenase (Catalytic Domain)"/>
    <property type="match status" value="1"/>
</dbReference>
<protein>
    <submittedName>
        <fullName evidence="2">Uncharacterized protein</fullName>
    </submittedName>
</protein>
<name>A0A8H3E016_9AGAM</name>
<gene>
    <name evidence="2" type="ORF">RDB_LOCUS54878</name>
</gene>
<evidence type="ECO:0000313" key="3">
    <source>
        <dbReference type="Proteomes" id="UP000663827"/>
    </source>
</evidence>
<organism evidence="2 3">
    <name type="scientific">Rhizoctonia solani</name>
    <dbReference type="NCBI Taxonomy" id="456999"/>
    <lineage>
        <taxon>Eukaryota</taxon>
        <taxon>Fungi</taxon>
        <taxon>Dikarya</taxon>
        <taxon>Basidiomycota</taxon>
        <taxon>Agaricomycotina</taxon>
        <taxon>Agaricomycetes</taxon>
        <taxon>Cantharellales</taxon>
        <taxon>Ceratobasidiaceae</taxon>
        <taxon>Rhizoctonia</taxon>
    </lineage>
</organism>
<dbReference type="AlphaFoldDB" id="A0A8H3E016"/>
<evidence type="ECO:0000313" key="2">
    <source>
        <dbReference type="EMBL" id="CAE7119517.1"/>
    </source>
</evidence>
<dbReference type="EMBL" id="CAJNJQ010001097">
    <property type="protein sequence ID" value="CAE7119517.1"/>
    <property type="molecule type" value="Genomic_DNA"/>
</dbReference>
<evidence type="ECO:0000256" key="1">
    <source>
        <dbReference type="SAM" id="SignalP"/>
    </source>
</evidence>
<reference evidence="2" key="1">
    <citation type="submission" date="2021-01" db="EMBL/GenBank/DDBJ databases">
        <authorList>
            <person name="Kaushik A."/>
        </authorList>
    </citation>
    <scope>NUCLEOTIDE SEQUENCE</scope>
    <source>
        <strain evidence="2">AG5</strain>
    </source>
</reference>
<keyword evidence="1" id="KW-0732">Signal</keyword>
<sequence>MVTFVRFLTSALTLATFSLALPASNATLSILDRADLVCGADRPPRAGLPKADEARLASSFVQAPPATRAIDVYWNVIYKNTTYSGGYLSSAQVNSAISALNSQFVGSGFTFKRASLKYTKNTKWFDNLDNEGNNTLATAMKNKLHVGTAKDLNIYSVGFTNSQHFTPIFSRANRSDKESFSILLGQY</sequence>
<proteinExistence type="predicted"/>
<feature type="chain" id="PRO_5034945784" evidence="1">
    <location>
        <begin position="27"/>
        <end position="187"/>
    </location>
</feature>
<accession>A0A8H3E016</accession>
<dbReference type="InterPro" id="IPR024079">
    <property type="entry name" value="MetalloPept_cat_dom_sf"/>
</dbReference>